<dbReference type="GO" id="GO:0015833">
    <property type="term" value="P:peptide transport"/>
    <property type="evidence" value="ECO:0007669"/>
    <property type="project" value="TreeGrafter"/>
</dbReference>
<comment type="subcellular location">
    <subcellularLocation>
        <location evidence="1">Cell membrane</location>
        <topology evidence="1">Lipid-anchor</topology>
    </subcellularLocation>
</comment>
<dbReference type="Pfam" id="PF00496">
    <property type="entry name" value="SBP_bac_5"/>
    <property type="match status" value="1"/>
</dbReference>
<dbReference type="RefSeq" id="WP_179726811.1">
    <property type="nucleotide sequence ID" value="NZ_BAABEF010000001.1"/>
</dbReference>
<evidence type="ECO:0000256" key="2">
    <source>
        <dbReference type="ARBA" id="ARBA00005695"/>
    </source>
</evidence>
<evidence type="ECO:0000313" key="7">
    <source>
        <dbReference type="EMBL" id="NYD30579.1"/>
    </source>
</evidence>
<dbReference type="PROSITE" id="PS01040">
    <property type="entry name" value="SBP_BACTERIAL_5"/>
    <property type="match status" value="1"/>
</dbReference>
<accession>A0A852RJ27</accession>
<name>A0A852RJ27_9ACTN</name>
<dbReference type="PROSITE" id="PS51257">
    <property type="entry name" value="PROKAR_LIPOPROTEIN"/>
    <property type="match status" value="1"/>
</dbReference>
<organism evidence="7 8">
    <name type="scientific">Nocardioides kongjuensis</name>
    <dbReference type="NCBI Taxonomy" id="349522"/>
    <lineage>
        <taxon>Bacteria</taxon>
        <taxon>Bacillati</taxon>
        <taxon>Actinomycetota</taxon>
        <taxon>Actinomycetes</taxon>
        <taxon>Propionibacteriales</taxon>
        <taxon>Nocardioidaceae</taxon>
        <taxon>Nocardioides</taxon>
    </lineage>
</organism>
<evidence type="ECO:0000259" key="6">
    <source>
        <dbReference type="Pfam" id="PF00496"/>
    </source>
</evidence>
<feature type="domain" description="Solute-binding protein family 5" evidence="6">
    <location>
        <begin position="81"/>
        <end position="436"/>
    </location>
</feature>
<dbReference type="GO" id="GO:0042597">
    <property type="term" value="C:periplasmic space"/>
    <property type="evidence" value="ECO:0007669"/>
    <property type="project" value="UniProtKB-ARBA"/>
</dbReference>
<evidence type="ECO:0000256" key="4">
    <source>
        <dbReference type="ARBA" id="ARBA00022729"/>
    </source>
</evidence>
<dbReference type="SUPFAM" id="SSF53850">
    <property type="entry name" value="Periplasmic binding protein-like II"/>
    <property type="match status" value="1"/>
</dbReference>
<dbReference type="CDD" id="cd08512">
    <property type="entry name" value="PBP2_NikA_DppA_OppA_like_7"/>
    <property type="match status" value="1"/>
</dbReference>
<keyword evidence="4 5" id="KW-0732">Signal</keyword>
<keyword evidence="8" id="KW-1185">Reference proteome</keyword>
<evidence type="ECO:0000313" key="8">
    <source>
        <dbReference type="Proteomes" id="UP000582231"/>
    </source>
</evidence>
<dbReference type="InterPro" id="IPR000914">
    <property type="entry name" value="SBP_5_dom"/>
</dbReference>
<dbReference type="InterPro" id="IPR030678">
    <property type="entry name" value="Peptide/Ni-bd"/>
</dbReference>
<comment type="similarity">
    <text evidence="2">Belongs to the bacterial solute-binding protein 5 family.</text>
</comment>
<reference evidence="7 8" key="1">
    <citation type="submission" date="2020-07" db="EMBL/GenBank/DDBJ databases">
        <title>Sequencing the genomes of 1000 actinobacteria strains.</title>
        <authorList>
            <person name="Klenk H.-P."/>
        </authorList>
    </citation>
    <scope>NUCLEOTIDE SEQUENCE [LARGE SCALE GENOMIC DNA]</scope>
    <source>
        <strain evidence="7 8">DSM 19082</strain>
    </source>
</reference>
<dbReference type="Gene3D" id="3.40.190.10">
    <property type="entry name" value="Periplasmic binding protein-like II"/>
    <property type="match status" value="1"/>
</dbReference>
<dbReference type="PANTHER" id="PTHR30290">
    <property type="entry name" value="PERIPLASMIC BINDING COMPONENT OF ABC TRANSPORTER"/>
    <property type="match status" value="1"/>
</dbReference>
<sequence>MRTFRTKRALGIGLAALALGTVTACAADPSGSGAAGDTTLTFGVDGTVPNIDPVLADNSTVDQSVVPMYESLVDYDPDGTLQGRLATAWTVAEDARSVTFTLRDGAKFHDGAPVTAEDVKYTFDRAKALGVGVAQFLSDYASAEVVSPTEVRLNLSAPSSLFLGGLAKVYIVNSALVEKNAGSDQGQSWLASHEAGSGPYTLEDFKPNRQIIFEKYDDFTGAANAAAPDRIVYRLIPESSTQREEMLAGNIDVADGIEPQDLATVLEQDHFTSVELAKAQGLYVYFNTQRAPFDDPDVRLGIRLAYDYQAHVTTILGGHGAVATGVAPAVMDCRPDLAPFAQDLDKARELLAGLAASGKELTLAYQSIFAEQADAATALQSTLRDLGVTVKLKTVDYPTYIESLGSVGTTPDMAVIWDNPPTPDVGSLLTTRYHSKFQETSTNFGQYGNPAVDKLLDEANATGDATARCDLYKQVEQALVDDSASMPVADEVTTVVVPKTVSGVELYPAHTGYMPQTYQIED</sequence>
<dbReference type="Gene3D" id="3.10.105.10">
    <property type="entry name" value="Dipeptide-binding Protein, Domain 3"/>
    <property type="match status" value="1"/>
</dbReference>
<dbReference type="EMBL" id="JACCBF010000001">
    <property type="protein sequence ID" value="NYD30579.1"/>
    <property type="molecule type" value="Genomic_DNA"/>
</dbReference>
<evidence type="ECO:0000256" key="5">
    <source>
        <dbReference type="SAM" id="SignalP"/>
    </source>
</evidence>
<dbReference type="AlphaFoldDB" id="A0A852RJ27"/>
<dbReference type="PIRSF" id="PIRSF002741">
    <property type="entry name" value="MppA"/>
    <property type="match status" value="1"/>
</dbReference>
<feature type="signal peptide" evidence="5">
    <location>
        <begin position="1"/>
        <end position="26"/>
    </location>
</feature>
<feature type="chain" id="PRO_5032310022" evidence="5">
    <location>
        <begin position="27"/>
        <end position="522"/>
    </location>
</feature>
<dbReference type="PANTHER" id="PTHR30290:SF9">
    <property type="entry name" value="OLIGOPEPTIDE-BINDING PROTEIN APPA"/>
    <property type="match status" value="1"/>
</dbReference>
<dbReference type="InterPro" id="IPR039424">
    <property type="entry name" value="SBP_5"/>
</dbReference>
<dbReference type="GO" id="GO:1904680">
    <property type="term" value="F:peptide transmembrane transporter activity"/>
    <property type="evidence" value="ECO:0007669"/>
    <property type="project" value="TreeGrafter"/>
</dbReference>
<dbReference type="InterPro" id="IPR023765">
    <property type="entry name" value="SBP_5_CS"/>
</dbReference>
<evidence type="ECO:0000256" key="3">
    <source>
        <dbReference type="ARBA" id="ARBA00022448"/>
    </source>
</evidence>
<comment type="caution">
    <text evidence="7">The sequence shown here is derived from an EMBL/GenBank/DDBJ whole genome shotgun (WGS) entry which is preliminary data.</text>
</comment>
<evidence type="ECO:0000256" key="1">
    <source>
        <dbReference type="ARBA" id="ARBA00004193"/>
    </source>
</evidence>
<keyword evidence="3" id="KW-0813">Transport</keyword>
<proteinExistence type="inferred from homology"/>
<dbReference type="Proteomes" id="UP000582231">
    <property type="component" value="Unassembled WGS sequence"/>
</dbReference>
<dbReference type="GO" id="GO:0043190">
    <property type="term" value="C:ATP-binding cassette (ABC) transporter complex"/>
    <property type="evidence" value="ECO:0007669"/>
    <property type="project" value="InterPro"/>
</dbReference>
<protein>
    <submittedName>
        <fullName evidence="7">Peptide/nickel transport system substrate-binding protein</fullName>
    </submittedName>
</protein>
<gene>
    <name evidence="7" type="ORF">BJ958_002125</name>
</gene>